<dbReference type="AlphaFoldDB" id="A0A1H9KHX1"/>
<proteinExistence type="predicted"/>
<gene>
    <name evidence="3" type="ORF">SAMN05421756_107228</name>
</gene>
<dbReference type="Pfam" id="PF04909">
    <property type="entry name" value="Amidohydro_2"/>
    <property type="match status" value="1"/>
</dbReference>
<dbReference type="STRING" id="1036181.SAMN05421756_107228"/>
<evidence type="ECO:0000259" key="2">
    <source>
        <dbReference type="Pfam" id="PF04909"/>
    </source>
</evidence>
<protein>
    <recommendedName>
        <fullName evidence="2">Amidohydrolase-related domain-containing protein</fullName>
    </recommendedName>
</protein>
<keyword evidence="4" id="KW-1185">Reference proteome</keyword>
<feature type="domain" description="Amidohydrolase-related" evidence="2">
    <location>
        <begin position="63"/>
        <end position="341"/>
    </location>
</feature>
<evidence type="ECO:0000313" key="3">
    <source>
        <dbReference type="EMBL" id="SEQ98754.1"/>
    </source>
</evidence>
<dbReference type="Proteomes" id="UP000198504">
    <property type="component" value="Unassembled WGS sequence"/>
</dbReference>
<dbReference type="PANTHER" id="PTHR21240:SF30">
    <property type="entry name" value="AMIDOHYDROLASE-RELATED DOMAIN-CONTAINING PROTEIN-RELATED"/>
    <property type="match status" value="1"/>
</dbReference>
<dbReference type="SUPFAM" id="SSF51556">
    <property type="entry name" value="Metallo-dependent hydrolases"/>
    <property type="match status" value="1"/>
</dbReference>
<organism evidence="3 4">
    <name type="scientific">Microlunatus flavus</name>
    <dbReference type="NCBI Taxonomy" id="1036181"/>
    <lineage>
        <taxon>Bacteria</taxon>
        <taxon>Bacillati</taxon>
        <taxon>Actinomycetota</taxon>
        <taxon>Actinomycetes</taxon>
        <taxon>Propionibacteriales</taxon>
        <taxon>Propionibacteriaceae</taxon>
        <taxon>Microlunatus</taxon>
    </lineage>
</organism>
<dbReference type="InterPro" id="IPR006680">
    <property type="entry name" value="Amidohydro-rel"/>
</dbReference>
<dbReference type="PANTHER" id="PTHR21240">
    <property type="entry name" value="2-AMINO-3-CARBOXYLMUCONATE-6-SEMIALDEHYDE DECARBOXYLASE"/>
    <property type="match status" value="1"/>
</dbReference>
<dbReference type="GO" id="GO:0016831">
    <property type="term" value="F:carboxy-lyase activity"/>
    <property type="evidence" value="ECO:0007669"/>
    <property type="project" value="InterPro"/>
</dbReference>
<accession>A0A1H9KHX1</accession>
<sequence>MGEAAYGAREAGTSMGGVALIAIEEHWSSPELTAAVRALPADRGDPSLVLDEMGDNLALLDDLADARLRFMDAQGVDLQVLSLAPPGTHPLDPAQAVPLARRANDLAVEAVRRHPRRFRALATLPMADPAAAAAELERAAGLGMVGAMVYGRSGAVPLDDPRNEDVFATAASLGLPVFIHPQVPPLAVREVSYSGFDPLTDLAMATFGWGWHLEAALAALRVVVRGTFDRHPDLQLVLGHWGELLPFWLDRADSLARAAGLERRVSDYVRTNVHLTSSGMLNPALLRHVLEVTTPDRLIFSTDYPFQRPDADAIATFLTHLATDADREAFTEGNARRLFRIEGDLG</sequence>
<evidence type="ECO:0000313" key="4">
    <source>
        <dbReference type="Proteomes" id="UP000198504"/>
    </source>
</evidence>
<name>A0A1H9KHX1_9ACTN</name>
<reference evidence="4" key="1">
    <citation type="submission" date="2016-10" db="EMBL/GenBank/DDBJ databases">
        <authorList>
            <person name="Varghese N."/>
            <person name="Submissions S."/>
        </authorList>
    </citation>
    <scope>NUCLEOTIDE SEQUENCE [LARGE SCALE GENOMIC DNA]</scope>
    <source>
        <strain evidence="4">CGMCC 4.6856</strain>
    </source>
</reference>
<dbReference type="GO" id="GO:0005829">
    <property type="term" value="C:cytosol"/>
    <property type="evidence" value="ECO:0007669"/>
    <property type="project" value="TreeGrafter"/>
</dbReference>
<dbReference type="InterPro" id="IPR032465">
    <property type="entry name" value="ACMSD"/>
</dbReference>
<dbReference type="GO" id="GO:0019748">
    <property type="term" value="P:secondary metabolic process"/>
    <property type="evidence" value="ECO:0007669"/>
    <property type="project" value="TreeGrafter"/>
</dbReference>
<dbReference type="EMBL" id="FOFA01000007">
    <property type="protein sequence ID" value="SEQ98754.1"/>
    <property type="molecule type" value="Genomic_DNA"/>
</dbReference>
<dbReference type="InterPro" id="IPR032466">
    <property type="entry name" value="Metal_Hydrolase"/>
</dbReference>
<evidence type="ECO:0000256" key="1">
    <source>
        <dbReference type="ARBA" id="ARBA00023239"/>
    </source>
</evidence>
<dbReference type="GO" id="GO:0016787">
    <property type="term" value="F:hydrolase activity"/>
    <property type="evidence" value="ECO:0007669"/>
    <property type="project" value="InterPro"/>
</dbReference>
<dbReference type="Gene3D" id="3.20.20.140">
    <property type="entry name" value="Metal-dependent hydrolases"/>
    <property type="match status" value="1"/>
</dbReference>
<keyword evidence="1" id="KW-0456">Lyase</keyword>